<dbReference type="PANTHER" id="PTHR46825">
    <property type="entry name" value="D-ALANYL-D-ALANINE-CARBOXYPEPTIDASE/ENDOPEPTIDASE AMPH"/>
    <property type="match status" value="1"/>
</dbReference>
<name>A0A2K8U338_9GAMM</name>
<evidence type="ECO:0000256" key="1">
    <source>
        <dbReference type="SAM" id="SignalP"/>
    </source>
</evidence>
<keyword evidence="4" id="KW-1185">Reference proteome</keyword>
<dbReference type="InterPro" id="IPR012338">
    <property type="entry name" value="Beta-lactam/transpept-like"/>
</dbReference>
<dbReference type="PANTHER" id="PTHR46825:SF12">
    <property type="entry name" value="PENICILLIN-BINDING PROTEIN 4"/>
    <property type="match status" value="1"/>
</dbReference>
<dbReference type="Pfam" id="PF00144">
    <property type="entry name" value="Beta-lactamase"/>
    <property type="match status" value="1"/>
</dbReference>
<feature type="domain" description="Beta-lactamase-related" evidence="2">
    <location>
        <begin position="57"/>
        <end position="376"/>
    </location>
</feature>
<dbReference type="Proteomes" id="UP000232638">
    <property type="component" value="Chromosome"/>
</dbReference>
<feature type="chain" id="PRO_5014985454" description="Beta-lactamase-related domain-containing protein" evidence="1">
    <location>
        <begin position="30"/>
        <end position="404"/>
    </location>
</feature>
<protein>
    <recommendedName>
        <fullName evidence="2">Beta-lactamase-related domain-containing protein</fullName>
    </recommendedName>
</protein>
<dbReference type="RefSeq" id="WP_100917644.1">
    <property type="nucleotide sequence ID" value="NZ_CP020370.1"/>
</dbReference>
<dbReference type="Gene3D" id="3.40.710.10">
    <property type="entry name" value="DD-peptidase/beta-lactamase superfamily"/>
    <property type="match status" value="1"/>
</dbReference>
<dbReference type="AlphaFoldDB" id="A0A2K8U338"/>
<feature type="signal peptide" evidence="1">
    <location>
        <begin position="1"/>
        <end position="29"/>
    </location>
</feature>
<reference evidence="3 4" key="1">
    <citation type="submission" date="2017-03" db="EMBL/GenBank/DDBJ databases">
        <title>Complete genome sequence of Candidatus 'Thiodictyon syntrophicum' sp. nov. strain Cad16T, a photolithoautotroph purple sulfur bacterium isolated from an alpine meromictic lake.</title>
        <authorList>
            <person name="Luedin S.M."/>
            <person name="Pothier J.F."/>
            <person name="Danza F."/>
            <person name="Storelli N."/>
            <person name="Wittwer M."/>
            <person name="Tonolla M."/>
        </authorList>
    </citation>
    <scope>NUCLEOTIDE SEQUENCE [LARGE SCALE GENOMIC DNA]</scope>
    <source>
        <strain evidence="3 4">Cad16T</strain>
    </source>
</reference>
<dbReference type="KEGG" id="tsy:THSYN_01875"/>
<dbReference type="SUPFAM" id="SSF56601">
    <property type="entry name" value="beta-lactamase/transpeptidase-like"/>
    <property type="match status" value="1"/>
</dbReference>
<evidence type="ECO:0000259" key="2">
    <source>
        <dbReference type="Pfam" id="PF00144"/>
    </source>
</evidence>
<dbReference type="InterPro" id="IPR001466">
    <property type="entry name" value="Beta-lactam-related"/>
</dbReference>
<gene>
    <name evidence="3" type="ORF">THSYN_01875</name>
</gene>
<keyword evidence="1" id="KW-0732">Signal</keyword>
<proteinExistence type="predicted"/>
<evidence type="ECO:0000313" key="4">
    <source>
        <dbReference type="Proteomes" id="UP000232638"/>
    </source>
</evidence>
<accession>A0A2K8U338</accession>
<sequence length="404" mass="43105">MAPMLSKMTLALLLCLAASLLVSLRPAAAAPTWRAPDLETALQEIALDGETLTLHQALVRHRVPAISIALIADYRIVGTFADGVKQAGRRAPVTPDTLIQAASISKSVAAATAMKLVQVGRLSLDGDVNRQLKSWQLRDYSPAPAERVTLRRLLGMTAGINLSGFAGYARHRPLPTLVEILNGQPPAESVSVQAVASPGAQYAYSGGGYEIVEQLIADVTGRGLADMAQRLIFKPTGMRHSFFLQPLPPHLARHAASGHLENGQPVAGQWRVFPELAAAGLWSTPADLARFVIAMMDAFRGTSRRLLDQAIATEMLTRQANDYYGLGFVVQGTGRSLCFLKQGHNTGYQNWLVGCPNTGQGAVVMTNSDGGSALAQAVIQALARAFQWPALGTLQDGVFTSAHQ</sequence>
<organism evidence="3 4">
    <name type="scientific">Candidatus Thiodictyon syntrophicum</name>
    <dbReference type="NCBI Taxonomy" id="1166950"/>
    <lineage>
        <taxon>Bacteria</taxon>
        <taxon>Pseudomonadati</taxon>
        <taxon>Pseudomonadota</taxon>
        <taxon>Gammaproteobacteria</taxon>
        <taxon>Chromatiales</taxon>
        <taxon>Chromatiaceae</taxon>
        <taxon>Thiodictyon</taxon>
    </lineage>
</organism>
<evidence type="ECO:0000313" key="3">
    <source>
        <dbReference type="EMBL" id="AUB79829.1"/>
    </source>
</evidence>
<dbReference type="OrthoDB" id="9799367at2"/>
<dbReference type="InterPro" id="IPR050491">
    <property type="entry name" value="AmpC-like"/>
</dbReference>
<dbReference type="EMBL" id="CP020370">
    <property type="protein sequence ID" value="AUB79829.1"/>
    <property type="molecule type" value="Genomic_DNA"/>
</dbReference>